<keyword evidence="2" id="KW-0708">Seed storage protein</keyword>
<comment type="caution">
    <text evidence="6">The sequence shown here is derived from an EMBL/GenBank/DDBJ whole genome shotgun (WGS) entry which is preliminary data.</text>
</comment>
<evidence type="ECO:0000256" key="4">
    <source>
        <dbReference type="SAM" id="SignalP"/>
    </source>
</evidence>
<feature type="compositionally biased region" description="Acidic residues" evidence="3">
    <location>
        <begin position="68"/>
        <end position="78"/>
    </location>
</feature>
<evidence type="ECO:0000256" key="1">
    <source>
        <dbReference type="ARBA" id="ARBA00022761"/>
    </source>
</evidence>
<dbReference type="EMBL" id="PNBA02000002">
    <property type="protein sequence ID" value="KAG6433919.1"/>
    <property type="molecule type" value="Genomic_DNA"/>
</dbReference>
<dbReference type="Pfam" id="PF00234">
    <property type="entry name" value="Tryp_alpha_amyl"/>
    <property type="match status" value="1"/>
</dbReference>
<evidence type="ECO:0000313" key="6">
    <source>
        <dbReference type="EMBL" id="KAG6433919.1"/>
    </source>
</evidence>
<reference evidence="6" key="2">
    <citation type="submission" date="2020-08" db="EMBL/GenBank/DDBJ databases">
        <title>Plant Genome Project.</title>
        <authorList>
            <person name="Zhang R.-G."/>
        </authorList>
    </citation>
    <scope>NUCLEOTIDE SEQUENCE</scope>
    <source>
        <strain evidence="6">Huo1</strain>
        <tissue evidence="6">Leaf</tissue>
    </source>
</reference>
<reference evidence="6" key="1">
    <citation type="submission" date="2018-01" db="EMBL/GenBank/DDBJ databases">
        <authorList>
            <person name="Mao J.F."/>
        </authorList>
    </citation>
    <scope>NUCLEOTIDE SEQUENCE</scope>
    <source>
        <strain evidence="6">Huo1</strain>
        <tissue evidence="6">Leaf</tissue>
    </source>
</reference>
<keyword evidence="4" id="KW-0732">Signal</keyword>
<sequence>MATKAALTAALVMALLALASATTFTTTVTTTSFEEEGNPRQQQCRQQLQGREFRSCQRYFSQRSSSPYEEEEEEEEVLEMSTGSRQTRHRQPQLNECCEQLREMDRHQCGCEAIKHAVQQAQQQGGRSRYQTGQSESEQIYQKARSLPSMCGLREQQCQFRVVLV</sequence>
<accession>A0A8X9ABP1</accession>
<name>A0A8X9ABP1_SALSN</name>
<feature type="signal peptide" evidence="4">
    <location>
        <begin position="1"/>
        <end position="21"/>
    </location>
</feature>
<dbReference type="OrthoDB" id="1922883at2759"/>
<dbReference type="InterPro" id="IPR000617">
    <property type="entry name" value="Napin/2SS/CON"/>
</dbReference>
<feature type="region of interest" description="Disordered" evidence="3">
    <location>
        <begin position="59"/>
        <end position="92"/>
    </location>
</feature>
<keyword evidence="1" id="KW-0758">Storage protein</keyword>
<dbReference type="SMART" id="SM00499">
    <property type="entry name" value="AAI"/>
    <property type="match status" value="1"/>
</dbReference>
<proteinExistence type="predicted"/>
<dbReference type="InterPro" id="IPR016140">
    <property type="entry name" value="Bifunc_inhib/LTP/seed_store"/>
</dbReference>
<keyword evidence="7" id="KW-1185">Reference proteome</keyword>
<dbReference type="Proteomes" id="UP000298416">
    <property type="component" value="Unassembled WGS sequence"/>
</dbReference>
<dbReference type="AlphaFoldDB" id="A0A8X9ABP1"/>
<evidence type="ECO:0000256" key="2">
    <source>
        <dbReference type="ARBA" id="ARBA00023129"/>
    </source>
</evidence>
<dbReference type="GO" id="GO:0045735">
    <property type="term" value="F:nutrient reservoir activity"/>
    <property type="evidence" value="ECO:0007669"/>
    <property type="project" value="UniProtKB-KW"/>
</dbReference>
<feature type="domain" description="Bifunctional inhibitor/plant lipid transfer protein/seed storage helical" evidence="5">
    <location>
        <begin position="56"/>
        <end position="158"/>
    </location>
</feature>
<organism evidence="6">
    <name type="scientific">Salvia splendens</name>
    <name type="common">Scarlet sage</name>
    <dbReference type="NCBI Taxonomy" id="180675"/>
    <lineage>
        <taxon>Eukaryota</taxon>
        <taxon>Viridiplantae</taxon>
        <taxon>Streptophyta</taxon>
        <taxon>Embryophyta</taxon>
        <taxon>Tracheophyta</taxon>
        <taxon>Spermatophyta</taxon>
        <taxon>Magnoliopsida</taxon>
        <taxon>eudicotyledons</taxon>
        <taxon>Gunneridae</taxon>
        <taxon>Pentapetalae</taxon>
        <taxon>asterids</taxon>
        <taxon>lamiids</taxon>
        <taxon>Lamiales</taxon>
        <taxon>Lamiaceae</taxon>
        <taxon>Nepetoideae</taxon>
        <taxon>Mentheae</taxon>
        <taxon>Salviinae</taxon>
        <taxon>Salvia</taxon>
        <taxon>Salvia subgen. Calosphace</taxon>
        <taxon>core Calosphace</taxon>
    </lineage>
</organism>
<dbReference type="PANTHER" id="PTHR35496:SF4">
    <property type="entry name" value="2S SULFUR-RICH SEED STORAGE PROTEIN 2-LIKE"/>
    <property type="match status" value="1"/>
</dbReference>
<gene>
    <name evidence="6" type="ORF">SASPL_105538</name>
</gene>
<protein>
    <recommendedName>
        <fullName evidence="5">Bifunctional inhibitor/plant lipid transfer protein/seed storage helical domain-containing protein</fullName>
    </recommendedName>
</protein>
<evidence type="ECO:0000256" key="3">
    <source>
        <dbReference type="SAM" id="MobiDB-lite"/>
    </source>
</evidence>
<dbReference type="PANTHER" id="PTHR35496">
    <property type="entry name" value="2S SEED STORAGE PROTEIN 1-RELATED"/>
    <property type="match status" value="1"/>
</dbReference>
<evidence type="ECO:0000313" key="7">
    <source>
        <dbReference type="Proteomes" id="UP000298416"/>
    </source>
</evidence>
<evidence type="ECO:0000259" key="5">
    <source>
        <dbReference type="SMART" id="SM00499"/>
    </source>
</evidence>
<feature type="chain" id="PRO_5036451799" description="Bifunctional inhibitor/plant lipid transfer protein/seed storage helical domain-containing protein" evidence="4">
    <location>
        <begin position="22"/>
        <end position="165"/>
    </location>
</feature>